<feature type="transmembrane region" description="Helical" evidence="1">
    <location>
        <begin position="56"/>
        <end position="86"/>
    </location>
</feature>
<dbReference type="Pfam" id="PF01757">
    <property type="entry name" value="Acyl_transf_3"/>
    <property type="match status" value="1"/>
</dbReference>
<dbReference type="AlphaFoldDB" id="A0A261FC63"/>
<keyword evidence="4" id="KW-1185">Reference proteome</keyword>
<feature type="transmembrane region" description="Helical" evidence="1">
    <location>
        <begin position="204"/>
        <end position="224"/>
    </location>
</feature>
<dbReference type="Proteomes" id="UP000228976">
    <property type="component" value="Unassembled WGS sequence"/>
</dbReference>
<organism evidence="3 4">
    <name type="scientific">Aeriscardovia aeriphila</name>
    <dbReference type="NCBI Taxonomy" id="218139"/>
    <lineage>
        <taxon>Bacteria</taxon>
        <taxon>Bacillati</taxon>
        <taxon>Actinomycetota</taxon>
        <taxon>Actinomycetes</taxon>
        <taxon>Bifidobacteriales</taxon>
        <taxon>Bifidobacteriaceae</taxon>
        <taxon>Aeriscardovia</taxon>
    </lineage>
</organism>
<proteinExistence type="predicted"/>
<feature type="transmembrane region" description="Helical" evidence="1">
    <location>
        <begin position="260"/>
        <end position="282"/>
    </location>
</feature>
<dbReference type="EMBL" id="MWWU01000001">
    <property type="protein sequence ID" value="OZG56741.1"/>
    <property type="molecule type" value="Genomic_DNA"/>
</dbReference>
<evidence type="ECO:0000313" key="4">
    <source>
        <dbReference type="Proteomes" id="UP000228976"/>
    </source>
</evidence>
<keyword evidence="1" id="KW-0812">Transmembrane</keyword>
<feature type="transmembrane region" description="Helical" evidence="1">
    <location>
        <begin position="387"/>
        <end position="410"/>
    </location>
</feature>
<feature type="domain" description="Acyltransferase 3" evidence="2">
    <location>
        <begin position="10"/>
        <end position="404"/>
    </location>
</feature>
<comment type="caution">
    <text evidence="3">The sequence shown here is derived from an EMBL/GenBank/DDBJ whole genome shotgun (WGS) entry which is preliminary data.</text>
</comment>
<feature type="transmembrane region" description="Helical" evidence="1">
    <location>
        <begin position="173"/>
        <end position="192"/>
    </location>
</feature>
<feature type="transmembrane region" description="Helical" evidence="1">
    <location>
        <begin position="12"/>
        <end position="36"/>
    </location>
</feature>
<dbReference type="InterPro" id="IPR002656">
    <property type="entry name" value="Acyl_transf_3_dom"/>
</dbReference>
<evidence type="ECO:0000256" key="1">
    <source>
        <dbReference type="SAM" id="Phobius"/>
    </source>
</evidence>
<feature type="transmembrane region" description="Helical" evidence="1">
    <location>
        <begin position="236"/>
        <end position="254"/>
    </location>
</feature>
<evidence type="ECO:0000259" key="2">
    <source>
        <dbReference type="Pfam" id="PF01757"/>
    </source>
</evidence>
<keyword evidence="3" id="KW-0012">Acyltransferase</keyword>
<dbReference type="OrthoDB" id="3240374at2"/>
<dbReference type="GO" id="GO:0016747">
    <property type="term" value="F:acyltransferase activity, transferring groups other than amino-acyl groups"/>
    <property type="evidence" value="ECO:0007669"/>
    <property type="project" value="InterPro"/>
</dbReference>
<feature type="transmembrane region" description="Helical" evidence="1">
    <location>
        <begin position="320"/>
        <end position="338"/>
    </location>
</feature>
<dbReference type="RefSeq" id="WP_094689184.1">
    <property type="nucleotide sequence ID" value="NZ_JACBYZ010000001.1"/>
</dbReference>
<accession>A0A261FC63</accession>
<reference evidence="3 4" key="1">
    <citation type="journal article" date="2017" name="BMC Genomics">
        <title>Comparative genomic and phylogenomic analyses of the Bifidobacteriaceae family.</title>
        <authorList>
            <person name="Lugli G.A."/>
            <person name="Milani C."/>
            <person name="Turroni F."/>
            <person name="Duranti S."/>
            <person name="Mancabelli L."/>
            <person name="Mangifesta M."/>
            <person name="Ferrario C."/>
            <person name="Modesto M."/>
            <person name="Mattarelli P."/>
            <person name="Jiri K."/>
            <person name="van Sinderen D."/>
            <person name="Ventura M."/>
        </authorList>
    </citation>
    <scope>NUCLEOTIDE SEQUENCE [LARGE SCALE GENOMIC DNA]</scope>
    <source>
        <strain evidence="3 4">LMG 21773</strain>
    </source>
</reference>
<name>A0A261FC63_9BIFI</name>
<feature type="transmembrane region" description="Helical" evidence="1">
    <location>
        <begin position="107"/>
        <end position="128"/>
    </location>
</feature>
<keyword evidence="1" id="KW-0472">Membrane</keyword>
<sequence>MASVKRRDIEVEVLRIVSILGIAVFHTFLPWINALFHNMDDGVGIGVSGMTTSFTALFLLALIALLGSFGNNVFFMISGFFIMPSLEKDSRTPGYWKRQTRKTLRRIAVIVASVAIIGALCWLLSLVLPMDYFSTGVVGRFTMGLEFIWLYAIIVAFAPVFAWLAVRIETWANVVAILFVTVMGLNLYVVFFDQVAQSSWVFDWRKLLSGATYVVAFLVSGVIADSWRSFRHVSGIFFIGILFVTVIFMAGLALPGDRAVIGALTYKSTSVLSFLLAVGCLMQAMNLRDRHREQRELRPVVDESGLSWAEASVKARWNRVIISAASGILGFYIFQSLFNPVWESWIRPLLCAVLGIAPGSTNRALPLPSGSLLFSHSLPGMMTYKPVVVLAFIVLGTLLSALYIVAILLLDRVVRRPLLKLMRLA</sequence>
<feature type="transmembrane region" description="Helical" evidence="1">
    <location>
        <begin position="148"/>
        <end position="166"/>
    </location>
</feature>
<gene>
    <name evidence="3" type="ORF">AEAE_0050</name>
</gene>
<keyword evidence="3" id="KW-0808">Transferase</keyword>
<evidence type="ECO:0000313" key="3">
    <source>
        <dbReference type="EMBL" id="OZG56741.1"/>
    </source>
</evidence>
<keyword evidence="1" id="KW-1133">Transmembrane helix</keyword>
<protein>
    <submittedName>
        <fullName evidence="3">Acyltransferase</fullName>
    </submittedName>
</protein>